<reference evidence="10" key="1">
    <citation type="journal article" date="2008" name="Nat. Genet.">
        <title>The Pristionchus pacificus genome provides a unique perspective on nematode lifestyle and parasitism.</title>
        <authorList>
            <person name="Dieterich C."/>
            <person name="Clifton S.W."/>
            <person name="Schuster L.N."/>
            <person name="Chinwalla A."/>
            <person name="Delehaunty K."/>
            <person name="Dinkelacker I."/>
            <person name="Fulton L."/>
            <person name="Fulton R."/>
            <person name="Godfrey J."/>
            <person name="Minx P."/>
            <person name="Mitreva M."/>
            <person name="Roeseler W."/>
            <person name="Tian H."/>
            <person name="Witte H."/>
            <person name="Yang S.P."/>
            <person name="Wilson R.K."/>
            <person name="Sommer R.J."/>
        </authorList>
    </citation>
    <scope>NUCLEOTIDE SEQUENCE [LARGE SCALE GENOMIC DNA]</scope>
    <source>
        <strain evidence="10">PS312</strain>
    </source>
</reference>
<dbReference type="PANTHER" id="PTHR46223">
    <property type="entry name" value="HISTONE-LYSINE N-METHYLTRANSFERASE SUV39H"/>
    <property type="match status" value="1"/>
</dbReference>
<name>A0A2A6BER1_PRIPA</name>
<dbReference type="PROSITE" id="PS50280">
    <property type="entry name" value="SET"/>
    <property type="match status" value="1"/>
</dbReference>
<dbReference type="PANTHER" id="PTHR46223:SF3">
    <property type="entry name" value="HISTONE-LYSINE N-METHYLTRANSFERASE SET-23"/>
    <property type="match status" value="1"/>
</dbReference>
<dbReference type="Proteomes" id="UP000005239">
    <property type="component" value="Unassembled WGS sequence"/>
</dbReference>
<evidence type="ECO:0000313" key="10">
    <source>
        <dbReference type="Proteomes" id="UP000005239"/>
    </source>
</evidence>
<evidence type="ECO:0000256" key="4">
    <source>
        <dbReference type="ARBA" id="ARBA00022679"/>
    </source>
</evidence>
<keyword evidence="3" id="KW-0489">Methyltransferase</keyword>
<evidence type="ECO:0000256" key="5">
    <source>
        <dbReference type="ARBA" id="ARBA00022691"/>
    </source>
</evidence>
<accession>A0A2A6BER1</accession>
<evidence type="ECO:0000256" key="3">
    <source>
        <dbReference type="ARBA" id="ARBA00022603"/>
    </source>
</evidence>
<dbReference type="Pfam" id="PF00856">
    <property type="entry name" value="SET"/>
    <property type="match status" value="1"/>
</dbReference>
<proteinExistence type="predicted"/>
<evidence type="ECO:0000256" key="2">
    <source>
        <dbReference type="ARBA" id="ARBA00022454"/>
    </source>
</evidence>
<organism evidence="9 10">
    <name type="scientific">Pristionchus pacificus</name>
    <name type="common">Parasitic nematode worm</name>
    <dbReference type="NCBI Taxonomy" id="54126"/>
    <lineage>
        <taxon>Eukaryota</taxon>
        <taxon>Metazoa</taxon>
        <taxon>Ecdysozoa</taxon>
        <taxon>Nematoda</taxon>
        <taxon>Chromadorea</taxon>
        <taxon>Rhabditida</taxon>
        <taxon>Rhabditina</taxon>
        <taxon>Diplogasteromorpha</taxon>
        <taxon>Diplogasteroidea</taxon>
        <taxon>Neodiplogasteridae</taxon>
        <taxon>Pristionchus</taxon>
    </lineage>
</organism>
<evidence type="ECO:0000256" key="1">
    <source>
        <dbReference type="ARBA" id="ARBA00004286"/>
    </source>
</evidence>
<gene>
    <name evidence="9" type="primary">WBGene00089745</name>
</gene>
<dbReference type="InterPro" id="IPR046341">
    <property type="entry name" value="SET_dom_sf"/>
</dbReference>
<evidence type="ECO:0000313" key="9">
    <source>
        <dbReference type="EnsemblMetazoa" id="PPA00191.1"/>
    </source>
</evidence>
<keyword evidence="5" id="KW-0949">S-adenosyl-L-methionine</keyword>
<sequence length="914" mass="104461">MADLFIDDPQIDLTGRTRWQNKYGHLCNPNRISTAARVEIITISSDDDCGGRVNAPPAKRAAKERSENRVDCSGNENSMDSTKPANRPIRPFVKKSMARRSSDVALFRADANPSDSEDNASVNGRRTSRSVSHHSDGPLRRSTSHNVLNNSDLANRADTSKDAKTFDKKKKPSPTDAIVEAMENMSTDKVNWKRILVQQEAKDSDDEEIDVEVRDHADTPDQHWFDLAAEMEASGKDYEIDYIVAIEPHLKADNMTKGKTKATQGSASPNLEFTPSLKKAFHESCGRLCKLLTKWTKFAKPTWITGRDINPKGRGEGSKSSDQVNLAISRQKVLEKLEERLRAECGDKFDQKFPHRWIDIVENKGDYVKEESALYENKIVAWEWRMNYEYARQHKHKVRAGCSKDAAPPQPIYVVNWADRSPVPGIDGGLKFTTKMMPTERVSTILANTHEMDWVKCSTCTPSCSFPREHFHAKKHCCGVIYPTTKHYGNGKQYISRLCEPEAGEAEGKGALTTQEIECSAIVECTDACACNGLAGRAEKGTNNYCRQMVLQRGRQVPLFVFREDTGGESGKGWGLRAGEPIARGDFVTEYVGKVMSARDVKEFLAAENSYSHYFYDMRYGWAENLDKTDRVRNRVRKMKNGKNADMIRRHRPFTVDASEMGNESRFINHSCEPNLVSMAVYVERHGEFYHRIGLFARRNIEFGEELTFDYFPNTDAIDSWKLMFRQCRCESALCKMKEEHEDDEDSESEEKKNEDGTDDDAYDTVDSFLSDDEEYVRRCEANKTRQSKKTAEKNKEKPKTKNEEAVREPEKHAVCDLRRDPFEIMVDRYTGDREMAERTMNERRQRGILHRIEEHGPAVSMDEVIRKGKELYEARQKAREARERERKARGATESDDDPKAETKGRRRRCKKLP</sequence>
<feature type="region of interest" description="Disordered" evidence="8">
    <location>
        <begin position="780"/>
        <end position="813"/>
    </location>
</feature>
<dbReference type="EnsemblMetazoa" id="PPA00191.1">
    <property type="protein sequence ID" value="PPA00191.1"/>
    <property type="gene ID" value="WBGene00089745"/>
</dbReference>
<reference evidence="9" key="2">
    <citation type="submission" date="2022-06" db="UniProtKB">
        <authorList>
            <consortium name="EnsemblMetazoa"/>
        </authorList>
    </citation>
    <scope>IDENTIFICATION</scope>
    <source>
        <strain evidence="9">PS312</strain>
    </source>
</reference>
<dbReference type="GO" id="GO:0032259">
    <property type="term" value="P:methylation"/>
    <property type="evidence" value="ECO:0007669"/>
    <property type="project" value="UniProtKB-KW"/>
</dbReference>
<feature type="region of interest" description="Disordered" evidence="8">
    <location>
        <begin position="49"/>
        <end position="175"/>
    </location>
</feature>
<protein>
    <submittedName>
        <fullName evidence="9">SET domain-containing protein</fullName>
    </submittedName>
</protein>
<evidence type="ECO:0000256" key="7">
    <source>
        <dbReference type="ARBA" id="ARBA00022833"/>
    </source>
</evidence>
<keyword evidence="6" id="KW-0479">Metal-binding</keyword>
<dbReference type="GO" id="GO:0005694">
    <property type="term" value="C:chromosome"/>
    <property type="evidence" value="ECO:0007669"/>
    <property type="project" value="UniProtKB-SubCell"/>
</dbReference>
<keyword evidence="2" id="KW-0158">Chromosome</keyword>
<keyword evidence="4" id="KW-0808">Transferase</keyword>
<dbReference type="SMART" id="SM00317">
    <property type="entry name" value="SET"/>
    <property type="match status" value="1"/>
</dbReference>
<feature type="compositionally biased region" description="Basic residues" evidence="8">
    <location>
        <begin position="905"/>
        <end position="914"/>
    </location>
</feature>
<keyword evidence="7" id="KW-0862">Zinc</keyword>
<feature type="region of interest" description="Disordered" evidence="8">
    <location>
        <begin position="875"/>
        <end position="914"/>
    </location>
</feature>
<dbReference type="AlphaFoldDB" id="A0A2A6BER1"/>
<dbReference type="GO" id="GO:0046872">
    <property type="term" value="F:metal ion binding"/>
    <property type="evidence" value="ECO:0007669"/>
    <property type="project" value="UniProtKB-KW"/>
</dbReference>
<feature type="compositionally biased region" description="Basic and acidic residues" evidence="8">
    <location>
        <begin position="875"/>
        <end position="904"/>
    </location>
</feature>
<dbReference type="SUPFAM" id="SSF82199">
    <property type="entry name" value="SET domain"/>
    <property type="match status" value="1"/>
</dbReference>
<feature type="compositionally biased region" description="Polar residues" evidence="8">
    <location>
        <begin position="74"/>
        <end position="84"/>
    </location>
</feature>
<evidence type="ECO:0000256" key="8">
    <source>
        <dbReference type="SAM" id="MobiDB-lite"/>
    </source>
</evidence>
<feature type="region of interest" description="Disordered" evidence="8">
    <location>
        <begin position="739"/>
        <end position="765"/>
    </location>
</feature>
<dbReference type="InterPro" id="IPR050973">
    <property type="entry name" value="H3K9_Histone-Lys_N-MTase"/>
</dbReference>
<evidence type="ECO:0000256" key="6">
    <source>
        <dbReference type="ARBA" id="ARBA00022723"/>
    </source>
</evidence>
<dbReference type="GO" id="GO:0003690">
    <property type="term" value="F:double-stranded DNA binding"/>
    <property type="evidence" value="ECO:0000318"/>
    <property type="project" value="GO_Central"/>
</dbReference>
<dbReference type="InterPro" id="IPR001214">
    <property type="entry name" value="SET_dom"/>
</dbReference>
<keyword evidence="10" id="KW-1185">Reference proteome</keyword>
<feature type="compositionally biased region" description="Polar residues" evidence="8">
    <location>
        <begin position="144"/>
        <end position="153"/>
    </location>
</feature>
<dbReference type="Gene3D" id="2.170.270.10">
    <property type="entry name" value="SET domain"/>
    <property type="match status" value="1"/>
</dbReference>
<comment type="subcellular location">
    <subcellularLocation>
        <location evidence="1">Chromosome</location>
    </subcellularLocation>
</comment>
<feature type="compositionally biased region" description="Basic and acidic residues" evidence="8">
    <location>
        <begin position="61"/>
        <end position="70"/>
    </location>
</feature>
<accession>A0A8R1U346</accession>
<dbReference type="GO" id="GO:0042054">
    <property type="term" value="F:histone methyltransferase activity"/>
    <property type="evidence" value="ECO:0000318"/>
    <property type="project" value="GO_Central"/>
</dbReference>